<name>A0A7C4S140_UNCW3</name>
<comment type="similarity">
    <text evidence="1">Belongs to the methylmalonyl-CoA epimerase family.</text>
</comment>
<feature type="coiled-coil region" evidence="3">
    <location>
        <begin position="75"/>
        <end position="102"/>
    </location>
</feature>
<dbReference type="CDD" id="cd07249">
    <property type="entry name" value="MMCE"/>
    <property type="match status" value="1"/>
</dbReference>
<keyword evidence="2" id="KW-0479">Metal-binding</keyword>
<dbReference type="InterPro" id="IPR051785">
    <property type="entry name" value="MMCE/EMCE_epimerase"/>
</dbReference>
<protein>
    <submittedName>
        <fullName evidence="6">Methylmalonyl-CoA epimerase</fullName>
        <ecNumber evidence="6">5.1.99.1</ecNumber>
    </submittedName>
</protein>
<dbReference type="PANTHER" id="PTHR43048">
    <property type="entry name" value="METHYLMALONYL-COA EPIMERASE"/>
    <property type="match status" value="1"/>
</dbReference>
<accession>A0A7C4S140</accession>
<feature type="domain" description="VOC" evidence="4">
    <location>
        <begin position="4"/>
        <end position="131"/>
    </location>
</feature>
<dbReference type="EC" id="5.1.99.1" evidence="6"/>
<comment type="caution">
    <text evidence="6">The sequence shown here is derived from an EMBL/GenBank/DDBJ whole genome shotgun (WGS) entry which is preliminary data.</text>
</comment>
<keyword evidence="6" id="KW-0413">Isomerase</keyword>
<sequence length="133" mass="15290">MIKKISHIAIAVKSIEEARNFYEEILGLKIEKIEEIPERKVKVAFIPIGETRIELVEPISEDSPIKKFLEERGGIHHICFEVKEIEREMARLKEKGIKFTSEQPEKGAEGNLVCFIHPKSSYGVLIEFNEKKA</sequence>
<dbReference type="SUPFAM" id="SSF54593">
    <property type="entry name" value="Glyoxalase/Bleomycin resistance protein/Dihydroxybiphenyl dioxygenase"/>
    <property type="match status" value="1"/>
</dbReference>
<dbReference type="GO" id="GO:0046491">
    <property type="term" value="P:L-methylmalonyl-CoA metabolic process"/>
    <property type="evidence" value="ECO:0007669"/>
    <property type="project" value="TreeGrafter"/>
</dbReference>
<dbReference type="Pfam" id="PF13669">
    <property type="entry name" value="Glyoxalase_4"/>
    <property type="match status" value="1"/>
</dbReference>
<dbReference type="GO" id="GO:0004493">
    <property type="term" value="F:methylmalonyl-CoA epimerase activity"/>
    <property type="evidence" value="ECO:0007669"/>
    <property type="project" value="UniProtKB-EC"/>
</dbReference>
<dbReference type="Gene3D" id="3.10.180.10">
    <property type="entry name" value="2,3-Dihydroxybiphenyl 1,2-Dioxygenase, domain 1"/>
    <property type="match status" value="1"/>
</dbReference>
<dbReference type="EMBL" id="DSZH01000060">
    <property type="protein sequence ID" value="HGU47178.1"/>
    <property type="molecule type" value="Genomic_DNA"/>
</dbReference>
<reference evidence="6" key="1">
    <citation type="journal article" date="2020" name="mSystems">
        <title>Genome- and Community-Level Interaction Insights into Carbon Utilization and Element Cycling Functions of Hydrothermarchaeota in Hydrothermal Sediment.</title>
        <authorList>
            <person name="Zhou Z."/>
            <person name="Liu Y."/>
            <person name="Xu W."/>
            <person name="Pan J."/>
            <person name="Luo Z.H."/>
            <person name="Li M."/>
        </authorList>
    </citation>
    <scope>NUCLEOTIDE SEQUENCE [LARGE SCALE GENOMIC DNA]</scope>
    <source>
        <strain evidence="6">SpSt-594</strain>
        <strain evidence="5">SpSt-655</strain>
    </source>
</reference>
<evidence type="ECO:0000256" key="2">
    <source>
        <dbReference type="ARBA" id="ARBA00022723"/>
    </source>
</evidence>
<dbReference type="InterPro" id="IPR037523">
    <property type="entry name" value="VOC_core"/>
</dbReference>
<dbReference type="NCBIfam" id="TIGR03081">
    <property type="entry name" value="metmalonyl_epim"/>
    <property type="match status" value="1"/>
</dbReference>
<evidence type="ECO:0000256" key="1">
    <source>
        <dbReference type="ARBA" id="ARBA00009308"/>
    </source>
</evidence>
<dbReference type="AlphaFoldDB" id="A0A7C4S140"/>
<dbReference type="InterPro" id="IPR017515">
    <property type="entry name" value="MeMalonyl-CoA_epimerase"/>
</dbReference>
<proteinExistence type="inferred from homology"/>
<dbReference type="EMBL" id="DTBX01000012">
    <property type="protein sequence ID" value="HGQ54892.1"/>
    <property type="molecule type" value="Genomic_DNA"/>
</dbReference>
<evidence type="ECO:0000259" key="4">
    <source>
        <dbReference type="PROSITE" id="PS51819"/>
    </source>
</evidence>
<keyword evidence="3" id="KW-0175">Coiled coil</keyword>
<dbReference type="GO" id="GO:0046872">
    <property type="term" value="F:metal ion binding"/>
    <property type="evidence" value="ECO:0007669"/>
    <property type="project" value="UniProtKB-KW"/>
</dbReference>
<dbReference type="PANTHER" id="PTHR43048:SF3">
    <property type="entry name" value="METHYLMALONYL-COA EPIMERASE, MITOCHONDRIAL"/>
    <property type="match status" value="1"/>
</dbReference>
<gene>
    <name evidence="6" type="primary">mce</name>
    <name evidence="6" type="ORF">ENT60_01255</name>
    <name evidence="5" type="ORF">ENU28_00330</name>
</gene>
<dbReference type="PROSITE" id="PS51819">
    <property type="entry name" value="VOC"/>
    <property type="match status" value="1"/>
</dbReference>
<evidence type="ECO:0000313" key="5">
    <source>
        <dbReference type="EMBL" id="HGQ54892.1"/>
    </source>
</evidence>
<evidence type="ECO:0000256" key="3">
    <source>
        <dbReference type="SAM" id="Coils"/>
    </source>
</evidence>
<evidence type="ECO:0000313" key="6">
    <source>
        <dbReference type="EMBL" id="HGU47178.1"/>
    </source>
</evidence>
<organism evidence="6">
    <name type="scientific">candidate division WOR-3 bacterium</name>
    <dbReference type="NCBI Taxonomy" id="2052148"/>
    <lineage>
        <taxon>Bacteria</taxon>
        <taxon>Bacteria division WOR-3</taxon>
    </lineage>
</organism>
<dbReference type="InterPro" id="IPR029068">
    <property type="entry name" value="Glyas_Bleomycin-R_OHBP_Dase"/>
</dbReference>